<dbReference type="AlphaFoldDB" id="A0A1H7ZY48"/>
<evidence type="ECO:0000313" key="2">
    <source>
        <dbReference type="Proteomes" id="UP000183015"/>
    </source>
</evidence>
<protein>
    <submittedName>
        <fullName evidence="1">Uncharacterized protein</fullName>
    </submittedName>
</protein>
<name>A0A1H7ZY48_STRJI</name>
<gene>
    <name evidence="1" type="ORF">SAMN05414137_13834</name>
</gene>
<dbReference type="RefSeq" id="WP_042443400.1">
    <property type="nucleotide sequence ID" value="NZ_BBPN01000004.1"/>
</dbReference>
<dbReference type="OrthoDB" id="3853568at2"/>
<keyword evidence="2" id="KW-1185">Reference proteome</keyword>
<evidence type="ECO:0000313" key="1">
    <source>
        <dbReference type="EMBL" id="SEM62419.1"/>
    </source>
</evidence>
<reference evidence="2" key="1">
    <citation type="submission" date="2016-10" db="EMBL/GenBank/DDBJ databases">
        <authorList>
            <person name="Varghese N."/>
        </authorList>
    </citation>
    <scope>NUCLEOTIDE SEQUENCE [LARGE SCALE GENOMIC DNA]</scope>
    <source>
        <strain evidence="2">DSM 45096 / BCRC 16803 / CGMCC 4.1857 / CIP 109030 / JCM 12277 / KCTC 19219 / NBRC 100920 / 33214</strain>
    </source>
</reference>
<organism evidence="1 2">
    <name type="scientific">Streptacidiphilus jiangxiensis</name>
    <dbReference type="NCBI Taxonomy" id="235985"/>
    <lineage>
        <taxon>Bacteria</taxon>
        <taxon>Bacillati</taxon>
        <taxon>Actinomycetota</taxon>
        <taxon>Actinomycetes</taxon>
        <taxon>Kitasatosporales</taxon>
        <taxon>Streptomycetaceae</taxon>
        <taxon>Streptacidiphilus</taxon>
    </lineage>
</organism>
<dbReference type="eggNOG" id="ENOG5031NCX">
    <property type="taxonomic scope" value="Bacteria"/>
</dbReference>
<accession>A0A1H7ZY48</accession>
<sequence length="128" mass="13337">MGTTAGHVQTRILVGEDGGVAEPVLDVRITGDPGTVGRIAALVREAYAPILLGASSAAPQEHEVTEPRERSDGISRLELVSQDLALLDVIRRHVGTVYATAPDGDRASAHGTVRLVVVRQIDGPAAAD</sequence>
<proteinExistence type="predicted"/>
<dbReference type="Proteomes" id="UP000183015">
    <property type="component" value="Unassembled WGS sequence"/>
</dbReference>
<dbReference type="EMBL" id="FOAZ01000038">
    <property type="protein sequence ID" value="SEM62419.1"/>
    <property type="molecule type" value="Genomic_DNA"/>
</dbReference>